<dbReference type="AlphaFoldDB" id="F7WAH4"/>
<evidence type="ECO:0000313" key="2">
    <source>
        <dbReference type="EMBL" id="CCC05339.1"/>
    </source>
</evidence>
<evidence type="ECO:0000256" key="1">
    <source>
        <dbReference type="SAM" id="MobiDB-lite"/>
    </source>
</evidence>
<name>F7WAH4_SORMK</name>
<proteinExistence type="predicted"/>
<accession>F7WAH4</accession>
<dbReference type="EMBL" id="CABT02000061">
    <property type="protein sequence ID" value="CCC05339.1"/>
    <property type="molecule type" value="Genomic_DNA"/>
</dbReference>
<feature type="compositionally biased region" description="Low complexity" evidence="1">
    <location>
        <begin position="160"/>
        <end position="171"/>
    </location>
</feature>
<evidence type="ECO:0000313" key="3">
    <source>
        <dbReference type="Proteomes" id="UP000001881"/>
    </source>
</evidence>
<protein>
    <submittedName>
        <fullName evidence="2">WGS project CABT00000000 data, contig 2.61</fullName>
    </submittedName>
</protein>
<dbReference type="VEuPathDB" id="FungiDB:SMAC_12077"/>
<sequence>MWKSEALQNSTPSDLIIIDNNYLSRIRYRQETLSLHADEVMGVLPEGREAVRELYTYLLGEYLPVRYPGMFRVVSGTGEDEGEETGKTFQNLITNASFRLFPPPSDPLDCLRVIAQTVEDDFFLLLPFPCSSPPSVPSASSPASLSSPSCTSPTNPSPNSPSDTTTPNTSTQTQHYCVAFLNIHPSGFTPLSNSLHSELYSPSGNHVHQEDLDSGRVAMEEVKPEDFGDTEAEEARLRVELQGCWRLRETKAVVFGFKTYLYGLKEVKGEVVDVEMEGDGKGNGGKGNTEKMKMGEALAQAIEGLGEGNAPGMWRYKGAVRWGGAVVRWLRS</sequence>
<dbReference type="InParanoid" id="F7WAH4"/>
<feature type="region of interest" description="Disordered" evidence="1">
    <location>
        <begin position="136"/>
        <end position="171"/>
    </location>
</feature>
<feature type="compositionally biased region" description="Low complexity" evidence="1">
    <location>
        <begin position="137"/>
        <end position="154"/>
    </location>
</feature>
<dbReference type="InterPro" id="IPR021848">
    <property type="entry name" value="HODM_asu-like"/>
</dbReference>
<dbReference type="Proteomes" id="UP000001881">
    <property type="component" value="Unassembled WGS sequence"/>
</dbReference>
<comment type="caution">
    <text evidence="2">The sequence shown here is derived from an EMBL/GenBank/DDBJ whole genome shotgun (WGS) entry which is preliminary data.</text>
</comment>
<keyword evidence="3" id="KW-1185">Reference proteome</keyword>
<dbReference type="Pfam" id="PF11927">
    <property type="entry name" value="HODM_asu-like"/>
    <property type="match status" value="2"/>
</dbReference>
<reference evidence="2 3" key="1">
    <citation type="journal article" date="2010" name="PLoS Genet.">
        <title>De novo assembly of a 40 Mb eukaryotic genome from short sequence reads: Sordaria macrospora, a model organism for fungal morphogenesis.</title>
        <authorList>
            <person name="Nowrousian M."/>
            <person name="Stajich J."/>
            <person name="Chu M."/>
            <person name="Engh I."/>
            <person name="Espagne E."/>
            <person name="Halliday K."/>
            <person name="Kamerewerd J."/>
            <person name="Kempken F."/>
            <person name="Knab B."/>
            <person name="Kuo H.C."/>
            <person name="Osiewacz H.D."/>
            <person name="Poeggeler S."/>
            <person name="Read N."/>
            <person name="Seiler S."/>
            <person name="Smith K."/>
            <person name="Zickler D."/>
            <person name="Kueck U."/>
            <person name="Freitag M."/>
        </authorList>
    </citation>
    <scope>NUCLEOTIDE SEQUENCE [LARGE SCALE GENOMIC DNA]</scope>
    <source>
        <strain evidence="3">ATCC MYA-333 / DSM 997 / K(L3346) / K-hell</strain>
        <tissue evidence="2">Mycelium</tissue>
    </source>
</reference>
<dbReference type="OrthoDB" id="5043642at2759"/>
<gene>
    <name evidence="2" type="ORF">SMAC_12077</name>
</gene>
<organism evidence="2 3">
    <name type="scientific">Sordaria macrospora (strain ATCC MYA-333 / DSM 997 / K(L3346) / K-hell)</name>
    <dbReference type="NCBI Taxonomy" id="771870"/>
    <lineage>
        <taxon>Eukaryota</taxon>
        <taxon>Fungi</taxon>
        <taxon>Dikarya</taxon>
        <taxon>Ascomycota</taxon>
        <taxon>Pezizomycotina</taxon>
        <taxon>Sordariomycetes</taxon>
        <taxon>Sordariomycetidae</taxon>
        <taxon>Sordariales</taxon>
        <taxon>Sordariaceae</taxon>
        <taxon>Sordaria</taxon>
    </lineage>
</organism>
<dbReference type="eggNOG" id="ENOG502RZ1N">
    <property type="taxonomic scope" value="Eukaryota"/>
</dbReference>
<dbReference type="OMA" id="NWTIQTH"/>
<dbReference type="HOGENOM" id="CLU_025462_2_1_1"/>